<organism evidence="3 4">
    <name type="scientific">Microdochium bolleyi</name>
    <dbReference type="NCBI Taxonomy" id="196109"/>
    <lineage>
        <taxon>Eukaryota</taxon>
        <taxon>Fungi</taxon>
        <taxon>Dikarya</taxon>
        <taxon>Ascomycota</taxon>
        <taxon>Pezizomycotina</taxon>
        <taxon>Sordariomycetes</taxon>
        <taxon>Xylariomycetidae</taxon>
        <taxon>Xylariales</taxon>
        <taxon>Microdochiaceae</taxon>
        <taxon>Microdochium</taxon>
    </lineage>
</organism>
<evidence type="ECO:0000256" key="2">
    <source>
        <dbReference type="SAM" id="Phobius"/>
    </source>
</evidence>
<protein>
    <recommendedName>
        <fullName evidence="5">MARVEL domain-containing protein</fullName>
    </recommendedName>
</protein>
<dbReference type="STRING" id="196109.A0A136IYF7"/>
<keyword evidence="4" id="KW-1185">Reference proteome</keyword>
<dbReference type="AlphaFoldDB" id="A0A136IYF7"/>
<dbReference type="InParanoid" id="A0A136IYF7"/>
<evidence type="ECO:0000313" key="4">
    <source>
        <dbReference type="Proteomes" id="UP000070501"/>
    </source>
</evidence>
<feature type="transmembrane region" description="Helical" evidence="2">
    <location>
        <begin position="51"/>
        <end position="72"/>
    </location>
</feature>
<feature type="transmembrane region" description="Helical" evidence="2">
    <location>
        <begin position="114"/>
        <end position="136"/>
    </location>
</feature>
<feature type="transmembrane region" description="Helical" evidence="2">
    <location>
        <begin position="84"/>
        <end position="107"/>
    </location>
</feature>
<feature type="region of interest" description="Disordered" evidence="1">
    <location>
        <begin position="1"/>
        <end position="27"/>
    </location>
</feature>
<evidence type="ECO:0000313" key="3">
    <source>
        <dbReference type="EMBL" id="KXJ90020.1"/>
    </source>
</evidence>
<proteinExistence type="predicted"/>
<dbReference type="Proteomes" id="UP000070501">
    <property type="component" value="Unassembled WGS sequence"/>
</dbReference>
<gene>
    <name evidence="3" type="ORF">Micbo1qcDRAFT_73444</name>
</gene>
<evidence type="ECO:0008006" key="5">
    <source>
        <dbReference type="Google" id="ProtNLM"/>
    </source>
</evidence>
<evidence type="ECO:0000256" key="1">
    <source>
        <dbReference type="SAM" id="MobiDB-lite"/>
    </source>
</evidence>
<feature type="transmembrane region" description="Helical" evidence="2">
    <location>
        <begin position="180"/>
        <end position="206"/>
    </location>
</feature>
<keyword evidence="2" id="KW-1133">Transmembrane helix</keyword>
<keyword evidence="2" id="KW-0812">Transmembrane</keyword>
<sequence>MAVRSTVTRTTRTSGTGTTSESSYFTEGTGVTDRRHARVHRYHWPAIQLNVWMLVMLAASLCIIGVFATFIVTQQQLLLPIPWVFPYFITVSALTVVFIGLLLYLIAQRRLLPSIVIIGAFIMFVLWLTGLVVVSMELWGGGGSGSVAGNCDALVFDAAPKGVSQATLAWLEQKSICQSWHAVFAFALVGCVFLVWVLVMAVRVFYDDDA</sequence>
<name>A0A136IYF7_9PEZI</name>
<dbReference type="OrthoDB" id="3930290at2759"/>
<keyword evidence="2" id="KW-0472">Membrane</keyword>
<accession>A0A136IYF7</accession>
<reference evidence="4" key="1">
    <citation type="submission" date="2016-02" db="EMBL/GenBank/DDBJ databases">
        <title>Draft genome sequence of Microdochium bolleyi, a fungal endophyte of beachgrass.</title>
        <authorList>
            <consortium name="DOE Joint Genome Institute"/>
            <person name="David A.S."/>
            <person name="May G."/>
            <person name="Haridas S."/>
            <person name="Lim J."/>
            <person name="Wang M."/>
            <person name="Labutti K."/>
            <person name="Lipzen A."/>
            <person name="Barry K."/>
            <person name="Grigoriev I.V."/>
        </authorList>
    </citation>
    <scope>NUCLEOTIDE SEQUENCE [LARGE SCALE GENOMIC DNA]</scope>
    <source>
        <strain evidence="4">J235TASD1</strain>
    </source>
</reference>
<dbReference type="EMBL" id="KQ964253">
    <property type="protein sequence ID" value="KXJ90020.1"/>
    <property type="molecule type" value="Genomic_DNA"/>
</dbReference>